<proteinExistence type="predicted"/>
<dbReference type="AlphaFoldDB" id="A0A915L7T1"/>
<name>A0A915L7T1_ROMCU</name>
<evidence type="ECO:0000313" key="1">
    <source>
        <dbReference type="Proteomes" id="UP000887565"/>
    </source>
</evidence>
<dbReference type="WBParaSite" id="nRc.2.0.1.t45801-RA">
    <property type="protein sequence ID" value="nRc.2.0.1.t45801-RA"/>
    <property type="gene ID" value="nRc.2.0.1.g45801"/>
</dbReference>
<protein>
    <submittedName>
        <fullName evidence="2">Uncharacterized protein</fullName>
    </submittedName>
</protein>
<dbReference type="Proteomes" id="UP000887565">
    <property type="component" value="Unplaced"/>
</dbReference>
<evidence type="ECO:0000313" key="2">
    <source>
        <dbReference type="WBParaSite" id="nRc.2.0.1.t45801-RA"/>
    </source>
</evidence>
<reference evidence="2" key="1">
    <citation type="submission" date="2022-11" db="UniProtKB">
        <authorList>
            <consortium name="WormBaseParasite"/>
        </authorList>
    </citation>
    <scope>IDENTIFICATION</scope>
</reference>
<sequence>METKQASAENGRTRKKNNYTLKPVFLCAQTKNVAKRYCPKDPSHESITIYEYFLDFLEN</sequence>
<accession>A0A915L7T1</accession>
<keyword evidence="1" id="KW-1185">Reference proteome</keyword>
<organism evidence="1 2">
    <name type="scientific">Romanomermis culicivorax</name>
    <name type="common">Nematode worm</name>
    <dbReference type="NCBI Taxonomy" id="13658"/>
    <lineage>
        <taxon>Eukaryota</taxon>
        <taxon>Metazoa</taxon>
        <taxon>Ecdysozoa</taxon>
        <taxon>Nematoda</taxon>
        <taxon>Enoplea</taxon>
        <taxon>Dorylaimia</taxon>
        <taxon>Mermithida</taxon>
        <taxon>Mermithoidea</taxon>
        <taxon>Mermithidae</taxon>
        <taxon>Romanomermis</taxon>
    </lineage>
</organism>